<dbReference type="PANTHER" id="PTHR24276">
    <property type="entry name" value="POLYSERASE-RELATED"/>
    <property type="match status" value="1"/>
</dbReference>
<dbReference type="PROSITE" id="PS00135">
    <property type="entry name" value="TRYPSIN_SER"/>
    <property type="match status" value="1"/>
</dbReference>
<evidence type="ECO:0000313" key="7">
    <source>
        <dbReference type="Proteomes" id="UP000466442"/>
    </source>
</evidence>
<dbReference type="GO" id="GO:0006508">
    <property type="term" value="P:proteolysis"/>
    <property type="evidence" value="ECO:0007669"/>
    <property type="project" value="UniProtKB-KW"/>
</dbReference>
<keyword evidence="7" id="KW-1185">Reference proteome</keyword>
<dbReference type="AlphaFoldDB" id="A0A6A4JWE2"/>
<evidence type="ECO:0000256" key="4">
    <source>
        <dbReference type="ARBA" id="ARBA00022825"/>
    </source>
</evidence>
<dbReference type="InterPro" id="IPR033116">
    <property type="entry name" value="TRYPSIN_SER"/>
</dbReference>
<evidence type="ECO:0000256" key="2">
    <source>
        <dbReference type="ARBA" id="ARBA00022670"/>
    </source>
</evidence>
<dbReference type="InterPro" id="IPR001314">
    <property type="entry name" value="Peptidase_S1A"/>
</dbReference>
<dbReference type="OrthoDB" id="10059102at2759"/>
<name>A0A6A4JWE2_APOLU</name>
<dbReference type="InterPro" id="IPR043504">
    <property type="entry name" value="Peptidase_S1_PA_chymotrypsin"/>
</dbReference>
<keyword evidence="5" id="KW-1015">Disulfide bond</keyword>
<dbReference type="Gene3D" id="2.40.10.10">
    <property type="entry name" value="Trypsin-like serine proteases"/>
    <property type="match status" value="1"/>
</dbReference>
<accession>A0A6A4JWE2</accession>
<evidence type="ECO:0000256" key="5">
    <source>
        <dbReference type="ARBA" id="ARBA00023157"/>
    </source>
</evidence>
<reference evidence="6" key="1">
    <citation type="journal article" date="2021" name="Mol. Ecol. Resour.">
        <title>Apolygus lucorum genome provides insights into omnivorousness and mesophyll feeding.</title>
        <authorList>
            <person name="Liu Y."/>
            <person name="Liu H."/>
            <person name="Wang H."/>
            <person name="Huang T."/>
            <person name="Liu B."/>
            <person name="Yang B."/>
            <person name="Yin L."/>
            <person name="Li B."/>
            <person name="Zhang Y."/>
            <person name="Zhang S."/>
            <person name="Jiang F."/>
            <person name="Zhang X."/>
            <person name="Ren Y."/>
            <person name="Wang B."/>
            <person name="Wang S."/>
            <person name="Lu Y."/>
            <person name="Wu K."/>
            <person name="Fan W."/>
            <person name="Wang G."/>
        </authorList>
    </citation>
    <scope>NUCLEOTIDE SEQUENCE</scope>
    <source>
        <strain evidence="6">12Hb</strain>
    </source>
</reference>
<evidence type="ECO:0000256" key="3">
    <source>
        <dbReference type="ARBA" id="ARBA00022801"/>
    </source>
</evidence>
<dbReference type="PRINTS" id="PR00722">
    <property type="entry name" value="CHYMOTRYPSIN"/>
</dbReference>
<dbReference type="InterPro" id="IPR009003">
    <property type="entry name" value="Peptidase_S1_PA"/>
</dbReference>
<dbReference type="Pfam" id="PF00089">
    <property type="entry name" value="Trypsin"/>
    <property type="match status" value="1"/>
</dbReference>
<dbReference type="PANTHER" id="PTHR24276:SF98">
    <property type="entry name" value="FI18310P1-RELATED"/>
    <property type="match status" value="1"/>
</dbReference>
<dbReference type="EMBL" id="WIXP02000003">
    <property type="protein sequence ID" value="KAF6213929.1"/>
    <property type="molecule type" value="Genomic_DNA"/>
</dbReference>
<organism evidence="6 7">
    <name type="scientific">Apolygus lucorum</name>
    <name type="common">Small green plant bug</name>
    <name type="synonym">Lygocoris lucorum</name>
    <dbReference type="NCBI Taxonomy" id="248454"/>
    <lineage>
        <taxon>Eukaryota</taxon>
        <taxon>Metazoa</taxon>
        <taxon>Ecdysozoa</taxon>
        <taxon>Arthropoda</taxon>
        <taxon>Hexapoda</taxon>
        <taxon>Insecta</taxon>
        <taxon>Pterygota</taxon>
        <taxon>Neoptera</taxon>
        <taxon>Paraneoptera</taxon>
        <taxon>Hemiptera</taxon>
        <taxon>Heteroptera</taxon>
        <taxon>Panheteroptera</taxon>
        <taxon>Cimicomorpha</taxon>
        <taxon>Miridae</taxon>
        <taxon>Mirini</taxon>
        <taxon>Apolygus</taxon>
    </lineage>
</organism>
<dbReference type="GO" id="GO:0004252">
    <property type="term" value="F:serine-type endopeptidase activity"/>
    <property type="evidence" value="ECO:0007669"/>
    <property type="project" value="InterPro"/>
</dbReference>
<evidence type="ECO:0000256" key="1">
    <source>
        <dbReference type="ARBA" id="ARBA00007664"/>
    </source>
</evidence>
<protein>
    <submittedName>
        <fullName evidence="6">Uncharacterized protein</fullName>
    </submittedName>
</protein>
<comment type="caution">
    <text evidence="6">The sequence shown here is derived from an EMBL/GenBank/DDBJ whole genome shotgun (WGS) entry which is preliminary data.</text>
</comment>
<dbReference type="InterPro" id="IPR001254">
    <property type="entry name" value="Trypsin_dom"/>
</dbReference>
<keyword evidence="2" id="KW-0645">Protease</keyword>
<comment type="similarity">
    <text evidence="1">Belongs to the peptidase S1 family.</text>
</comment>
<evidence type="ECO:0000313" key="6">
    <source>
        <dbReference type="EMBL" id="KAF6213929.1"/>
    </source>
</evidence>
<keyword evidence="3" id="KW-0378">Hydrolase</keyword>
<dbReference type="SUPFAM" id="SSF50494">
    <property type="entry name" value="Trypsin-like serine proteases"/>
    <property type="match status" value="1"/>
</dbReference>
<proteinExistence type="inferred from homology"/>
<dbReference type="Proteomes" id="UP000466442">
    <property type="component" value="Unassembled WGS sequence"/>
</dbReference>
<sequence>MSQVNDDRIIGGRYARKGEFPYVVSISHRPLASSCSGGILSPWYVMTACHCTSVVIDPFGGLLNQVTGDYSNTRVIAGTLARDFPHDQGYQLRWVFRWIQHPKCEPRLTGEWIFDVAIIQVTARFFFNELVRPLTILPRLFSLKHFVKISQVVQRTCIITGWGFTAVTEEKQYVNASRYLKALATRLLPPFHCNKLLCEYSRFDGCLNDLALESPDRMCAVAQHPNAGTICSGDSGSPLVCGGVAVGLVSYSSSCNHVNDPVVYARIDKSYDFISKYYIHSPDYVDE</sequence>
<keyword evidence="4" id="KW-0720">Serine protease</keyword>
<dbReference type="InterPro" id="IPR050430">
    <property type="entry name" value="Peptidase_S1"/>
</dbReference>
<gene>
    <name evidence="6" type="ORF">GE061_011657</name>
</gene>
<dbReference type="SMART" id="SM00020">
    <property type="entry name" value="Tryp_SPc"/>
    <property type="match status" value="1"/>
</dbReference>
<dbReference type="PROSITE" id="PS50240">
    <property type="entry name" value="TRYPSIN_DOM"/>
    <property type="match status" value="1"/>
</dbReference>